<sequence>MAAWVTRQRAASGFLHGQVWILANKTHGDTPEWVGNLERVPAHLVYLYDRRSPGENCNCIYDGRPLRSWWPWPRSREL</sequence>
<dbReference type="AlphaFoldDB" id="A0A446BKE9"/>
<dbReference type="Proteomes" id="UP000289323">
    <property type="component" value="Unassembled WGS sequence"/>
</dbReference>
<organism evidence="1 2">
    <name type="scientific">Thermothielavioides terrestris</name>
    <dbReference type="NCBI Taxonomy" id="2587410"/>
    <lineage>
        <taxon>Eukaryota</taxon>
        <taxon>Fungi</taxon>
        <taxon>Dikarya</taxon>
        <taxon>Ascomycota</taxon>
        <taxon>Pezizomycotina</taxon>
        <taxon>Sordariomycetes</taxon>
        <taxon>Sordariomycetidae</taxon>
        <taxon>Sordariales</taxon>
        <taxon>Chaetomiaceae</taxon>
        <taxon>Thermothielavioides</taxon>
    </lineage>
</organism>
<proteinExistence type="predicted"/>
<reference evidence="1 2" key="1">
    <citation type="submission" date="2018-04" db="EMBL/GenBank/DDBJ databases">
        <authorList>
            <person name="Huttner S."/>
            <person name="Dainat J."/>
        </authorList>
    </citation>
    <scope>NUCLEOTIDE SEQUENCE [LARGE SCALE GENOMIC DNA]</scope>
</reference>
<accession>A0A446BKE9</accession>
<evidence type="ECO:0000313" key="2">
    <source>
        <dbReference type="Proteomes" id="UP000289323"/>
    </source>
</evidence>
<gene>
    <name evidence="1" type="ORF">TT172_LOCUS5367</name>
</gene>
<dbReference type="EMBL" id="OUUZ01000009">
    <property type="protein sequence ID" value="SPQ22948.1"/>
    <property type="molecule type" value="Genomic_DNA"/>
</dbReference>
<evidence type="ECO:0000313" key="1">
    <source>
        <dbReference type="EMBL" id="SPQ22948.1"/>
    </source>
</evidence>
<protein>
    <submittedName>
        <fullName evidence="1">Aa5d832a-8200-4114-91b4-6f27bc09eba2</fullName>
    </submittedName>
</protein>
<name>A0A446BKE9_9PEZI</name>